<gene>
    <name evidence="3" type="ORF">SD77_0342</name>
</gene>
<comment type="function">
    <text evidence="1">Probable aspartic protease that is responsible for the proteolytic cleavage of the RNA polymerase sigma E factor (SigE/spoIIGB) to yield the active peptide in the mother cell during sporulation. Responds to a signal from the forespore that is triggered by the extracellular signal protein SpoIIR.</text>
</comment>
<keyword evidence="1" id="KW-0378">Hydrolase</keyword>
<dbReference type="GeneID" id="92775442"/>
<organism evidence="3 4">
    <name type="scientific">Bacillus badius</name>
    <dbReference type="NCBI Taxonomy" id="1455"/>
    <lineage>
        <taxon>Bacteria</taxon>
        <taxon>Bacillati</taxon>
        <taxon>Bacillota</taxon>
        <taxon>Bacilli</taxon>
        <taxon>Bacillales</taxon>
        <taxon>Bacillaceae</taxon>
        <taxon>Pseudobacillus</taxon>
    </lineage>
</organism>
<evidence type="ECO:0000256" key="1">
    <source>
        <dbReference type="PIRNR" id="PIRNR018571"/>
    </source>
</evidence>
<keyword evidence="1" id="KW-0749">Sporulation</keyword>
<feature type="transmembrane region" description="Helical" evidence="2">
    <location>
        <begin position="61"/>
        <end position="78"/>
    </location>
</feature>
<feature type="transmembrane region" description="Helical" evidence="2">
    <location>
        <begin position="90"/>
        <end position="110"/>
    </location>
</feature>
<keyword evidence="4" id="KW-1185">Reference proteome</keyword>
<dbReference type="PIRSF" id="PIRSF018571">
    <property type="entry name" value="SpoIIGA"/>
    <property type="match status" value="1"/>
</dbReference>
<sequence>MVLYLDALWLLNLLADSLLLWMTAIFLKRPVKWHRLLLGGGIGSASILMMVTPFAEAAGHPLAKIALSAAMVFAVFGYRRWKYFFVNLMAFYFSTFLTGGMLLGAHYFIQFDMQLESNLFLAGLKGFGDPVSWIFVMFGLPVAFYFARSRAGDFETAKLQHDQLLDVKVVINNVEFLLKGLVDTGNQLHDPISKAPVMFVSIAGLEEKLPEEVIKAAEQPEVLLFQDEYLPKEWLNKMRLIPAKSVGKAHQLLPAFKPDDVKISNHKKSVAVPKVLVAFTSMNLSSDGQFSCILHPKMVLSLSYEEVS</sequence>
<feature type="transmembrane region" description="Helical" evidence="2">
    <location>
        <begin position="130"/>
        <end position="147"/>
    </location>
</feature>
<keyword evidence="1" id="KW-1003">Cell membrane</keyword>
<dbReference type="NCBIfam" id="TIGR02854">
    <property type="entry name" value="spore_II_GA"/>
    <property type="match status" value="1"/>
</dbReference>
<keyword evidence="1" id="KW-0064">Aspartyl protease</keyword>
<keyword evidence="2" id="KW-1133">Transmembrane helix</keyword>
<keyword evidence="2" id="KW-0812">Transmembrane</keyword>
<evidence type="ECO:0000313" key="4">
    <source>
        <dbReference type="Proteomes" id="UP000031982"/>
    </source>
</evidence>
<keyword evidence="1 2" id="KW-0472">Membrane</keyword>
<dbReference type="Pfam" id="PF03419">
    <property type="entry name" value="Peptidase_U4"/>
    <property type="match status" value="1"/>
</dbReference>
<dbReference type="EC" id="3.4.23.-" evidence="1"/>
<comment type="subunit">
    <text evidence="1">Self-associates. Interacts with SigE. Interacts with SpoIIR.</text>
</comment>
<dbReference type="EMBL" id="JXLP01000001">
    <property type="protein sequence ID" value="KIL80494.1"/>
    <property type="molecule type" value="Genomic_DNA"/>
</dbReference>
<protein>
    <recommendedName>
        <fullName evidence="1">Sporulation sigma-E factor-processing peptidase</fullName>
        <ecNumber evidence="1">3.4.23.-</ecNumber>
    </recommendedName>
    <alternativeName>
        <fullName evidence="1">Membrane-associated aspartic protease</fullName>
    </alternativeName>
    <alternativeName>
        <fullName evidence="1">Stage II sporulation protein GA</fullName>
    </alternativeName>
</protein>
<name>A0ABR5B0I4_BACBA</name>
<comment type="caution">
    <text evidence="3">The sequence shown here is derived from an EMBL/GenBank/DDBJ whole genome shotgun (WGS) entry which is preliminary data.</text>
</comment>
<evidence type="ECO:0000256" key="2">
    <source>
        <dbReference type="SAM" id="Phobius"/>
    </source>
</evidence>
<feature type="transmembrane region" description="Helical" evidence="2">
    <location>
        <begin position="36"/>
        <end position="55"/>
    </location>
</feature>
<reference evidence="3 4" key="1">
    <citation type="submission" date="2015-01" db="EMBL/GenBank/DDBJ databases">
        <title>Genome Assembly of Bacillus badius MTCC 1458.</title>
        <authorList>
            <person name="Verma A."/>
            <person name="Khatri I."/>
            <person name="Mual P."/>
            <person name="Subramanian S."/>
            <person name="Krishnamurthi S."/>
        </authorList>
    </citation>
    <scope>NUCLEOTIDE SEQUENCE [LARGE SCALE GENOMIC DNA]</scope>
    <source>
        <strain evidence="3 4">MTCC 1458</strain>
    </source>
</reference>
<dbReference type="InterPro" id="IPR005081">
    <property type="entry name" value="SpoIIGA"/>
</dbReference>
<proteinExistence type="inferred from homology"/>
<feature type="transmembrane region" description="Helical" evidence="2">
    <location>
        <begin position="6"/>
        <end position="27"/>
    </location>
</feature>
<comment type="similarity">
    <text evidence="1">Belongs to the peptidase U4 family.</text>
</comment>
<dbReference type="RefSeq" id="WP_041099833.1">
    <property type="nucleotide sequence ID" value="NZ_BSSZ01000003.1"/>
</dbReference>
<accession>A0ABR5B0I4</accession>
<evidence type="ECO:0000313" key="3">
    <source>
        <dbReference type="EMBL" id="KIL80494.1"/>
    </source>
</evidence>
<comment type="subcellular location">
    <subcellularLocation>
        <location evidence="1">Cell membrane</location>
    </subcellularLocation>
</comment>
<dbReference type="Proteomes" id="UP000031982">
    <property type="component" value="Unassembled WGS sequence"/>
</dbReference>
<keyword evidence="1" id="KW-0645">Protease</keyword>